<reference evidence="3" key="1">
    <citation type="submission" date="2023-07" db="EMBL/GenBank/DDBJ databases">
        <title>30 novel species of actinomycetes from the DSMZ collection.</title>
        <authorList>
            <person name="Nouioui I."/>
        </authorList>
    </citation>
    <scope>NUCLEOTIDE SEQUENCE [LARGE SCALE GENOMIC DNA]</scope>
    <source>
        <strain evidence="3">DSM 44915</strain>
    </source>
</reference>
<dbReference type="Proteomes" id="UP001183410">
    <property type="component" value="Unassembled WGS sequence"/>
</dbReference>
<accession>A0ABU2JJU5</accession>
<protein>
    <recommendedName>
        <fullName evidence="4">Asp23/Gls24 family envelope stress response protein</fullName>
    </recommendedName>
</protein>
<evidence type="ECO:0000313" key="3">
    <source>
        <dbReference type="Proteomes" id="UP001183410"/>
    </source>
</evidence>
<proteinExistence type="predicted"/>
<dbReference type="RefSeq" id="WP_311664204.1">
    <property type="nucleotide sequence ID" value="NZ_JAVREO010000001.1"/>
</dbReference>
<keyword evidence="3" id="KW-1185">Reference proteome</keyword>
<evidence type="ECO:0000256" key="1">
    <source>
        <dbReference type="SAM" id="MobiDB-lite"/>
    </source>
</evidence>
<feature type="region of interest" description="Disordered" evidence="1">
    <location>
        <begin position="38"/>
        <end position="62"/>
    </location>
</feature>
<evidence type="ECO:0000313" key="2">
    <source>
        <dbReference type="EMBL" id="MDT0265192.1"/>
    </source>
</evidence>
<dbReference type="EMBL" id="JAVREO010000001">
    <property type="protein sequence ID" value="MDT0265192.1"/>
    <property type="molecule type" value="Genomic_DNA"/>
</dbReference>
<evidence type="ECO:0008006" key="4">
    <source>
        <dbReference type="Google" id="ProtNLM"/>
    </source>
</evidence>
<organism evidence="2 3">
    <name type="scientific">Streptomyces chisholmiae</name>
    <dbReference type="NCBI Taxonomy" id="3075540"/>
    <lineage>
        <taxon>Bacteria</taxon>
        <taxon>Bacillati</taxon>
        <taxon>Actinomycetota</taxon>
        <taxon>Actinomycetes</taxon>
        <taxon>Kitasatosporales</taxon>
        <taxon>Streptomycetaceae</taxon>
        <taxon>Streptomyces</taxon>
    </lineage>
</organism>
<comment type="caution">
    <text evidence="2">The sequence shown here is derived from an EMBL/GenBank/DDBJ whole genome shotgun (WGS) entry which is preliminary data.</text>
</comment>
<gene>
    <name evidence="2" type="ORF">RM844_02690</name>
</gene>
<sequence length="129" mass="13436">MEERVPAGERGATRITERVVAKLATQAAREALRAERAVVGAPRRKDGGPTASAVVRRSPGADGTGGLATVRVAVELGYPSDIGAQCGAVRRQVVRRVGELAGMELQEVTVAVERLHSPELDGAASGTLR</sequence>
<name>A0ABU2JJU5_9ACTN</name>